<organism evidence="1 2">
    <name type="scientific">Svornostia abyssi</name>
    <dbReference type="NCBI Taxonomy" id="2898438"/>
    <lineage>
        <taxon>Bacteria</taxon>
        <taxon>Bacillati</taxon>
        <taxon>Actinomycetota</taxon>
        <taxon>Thermoleophilia</taxon>
        <taxon>Solirubrobacterales</taxon>
        <taxon>Baekduiaceae</taxon>
        <taxon>Svornostia</taxon>
    </lineage>
</organism>
<dbReference type="InterPro" id="IPR011042">
    <property type="entry name" value="6-blade_b-propeller_TolB-like"/>
</dbReference>
<evidence type="ECO:0000313" key="2">
    <source>
        <dbReference type="Proteomes" id="UP001058860"/>
    </source>
</evidence>
<evidence type="ECO:0008006" key="3">
    <source>
        <dbReference type="Google" id="ProtNLM"/>
    </source>
</evidence>
<keyword evidence="2" id="KW-1185">Reference proteome</keyword>
<protein>
    <recommendedName>
        <fullName evidence="3">WD40-like Beta Propeller Repeat</fullName>
    </recommendedName>
</protein>
<accession>A0ABY5PFR0</accession>
<dbReference type="EMBL" id="CP088295">
    <property type="protein sequence ID" value="UUY03519.1"/>
    <property type="molecule type" value="Genomic_DNA"/>
</dbReference>
<sequence length="649" mass="67625">MRRLQTAAALTLVAAAAVALWPGTALGAWSRARLMSATGVEQALPYGPLDAQQDSTFMGQPDISGDGRYLAFDTAARNLLVGPDAVLQTQHPGGIFRRAVDDAALELVAPASTSATRQQVTPSISGDGRYVAFDTTLALVARDTDALTDVYVRDMGVGRASPDAYTLVSREDTADAFRLGGESALSADGRRALYYVAEDDATGALRVADVATGAATQLTSDAVLETTSMALSADGTTAMWVDQRPRDRTAPGAYLSGEFPLAADPSIALDTAGIRDLLWRRVADPGPARRIASAGDADDPACPAGAVLAPDSVIGFDGPRGPCDGVFTAANPSGGRAGLSFAGASLSADGRFAGFVTNLPRRTGGQQADAFVRDMAAPGGAKATTRELTRFATTRTPDGNTAIVGGTTDGLSISGDGRTVAVTTLFERTSLGRPTLISPTVTPGRRNVYVIDLDAETIERVTRAYDGAEANGDSQRPILSADGRRVAFRSTAANLLLGDGNLRPDAFVAERSDADAPPLEQVASTVSGAGATIRATQVQPSWRMSVTIGRGGGVLYVDVRAPAAGRIEATARTRSSRRSAGRATARIPGAGQRRLRVRIPSEYRRLARRPKGLAVAVTVRFRPAGGGGALTRSLTSRYKLKAARRGARR</sequence>
<proteinExistence type="predicted"/>
<evidence type="ECO:0000313" key="1">
    <source>
        <dbReference type="EMBL" id="UUY03519.1"/>
    </source>
</evidence>
<name>A0ABY5PFR0_9ACTN</name>
<dbReference type="Proteomes" id="UP001058860">
    <property type="component" value="Chromosome"/>
</dbReference>
<dbReference type="SUPFAM" id="SSF82171">
    <property type="entry name" value="DPP6 N-terminal domain-like"/>
    <property type="match status" value="1"/>
</dbReference>
<dbReference type="Gene3D" id="2.120.10.30">
    <property type="entry name" value="TolB, C-terminal domain"/>
    <property type="match status" value="2"/>
</dbReference>
<dbReference type="RefSeq" id="WP_353864023.1">
    <property type="nucleotide sequence ID" value="NZ_CP088295.1"/>
</dbReference>
<reference evidence="2" key="1">
    <citation type="submission" date="2021-11" db="EMBL/GenBank/DDBJ databases">
        <title>Cultivation dependent microbiological survey of springs from the worlds oldest radium mine currently devoted to the extraction of radon-saturated water.</title>
        <authorList>
            <person name="Kapinusova G."/>
            <person name="Smrhova T."/>
            <person name="Strejcek M."/>
            <person name="Suman J."/>
            <person name="Jani K."/>
            <person name="Pajer P."/>
            <person name="Uhlik O."/>
        </authorList>
    </citation>
    <scope>NUCLEOTIDE SEQUENCE [LARGE SCALE GENOMIC DNA]</scope>
    <source>
        <strain evidence="2">J379</strain>
    </source>
</reference>
<gene>
    <name evidence="1" type="ORF">LRS13_23085</name>
</gene>